<evidence type="ECO:0000256" key="7">
    <source>
        <dbReference type="ARBA" id="ARBA00022833"/>
    </source>
</evidence>
<dbReference type="PANTHER" id="PTHR43221">
    <property type="entry name" value="PROTEASE HTPX"/>
    <property type="match status" value="1"/>
</dbReference>
<evidence type="ECO:0000313" key="15">
    <source>
        <dbReference type="Proteomes" id="UP000732377"/>
    </source>
</evidence>
<dbReference type="GO" id="GO:0004222">
    <property type="term" value="F:metalloendopeptidase activity"/>
    <property type="evidence" value="ECO:0007669"/>
    <property type="project" value="InterPro"/>
</dbReference>
<keyword evidence="8 12" id="KW-1133">Transmembrane helix</keyword>
<keyword evidence="2" id="KW-1003">Cell membrane</keyword>
<dbReference type="Pfam" id="PF01435">
    <property type="entry name" value="Peptidase_M48"/>
    <property type="match status" value="1"/>
</dbReference>
<feature type="compositionally biased region" description="Low complexity" evidence="11">
    <location>
        <begin position="1"/>
        <end position="26"/>
    </location>
</feature>
<evidence type="ECO:0000256" key="5">
    <source>
        <dbReference type="ARBA" id="ARBA00022723"/>
    </source>
</evidence>
<dbReference type="Proteomes" id="UP000732377">
    <property type="component" value="Unassembled WGS sequence"/>
</dbReference>
<reference evidence="14" key="1">
    <citation type="submission" date="2017-11" db="EMBL/GenBank/DDBJ databases">
        <title>Three new genomes from thermophilic consortium.</title>
        <authorList>
            <person name="Quaggio R."/>
            <person name="Amgarten D."/>
            <person name="Setubal J.C."/>
        </authorList>
    </citation>
    <scope>NUCLEOTIDE SEQUENCE</scope>
    <source>
        <strain evidence="14">ZCTH01-B2</strain>
    </source>
</reference>
<feature type="transmembrane region" description="Helical" evidence="12">
    <location>
        <begin position="355"/>
        <end position="375"/>
    </location>
</feature>
<feature type="transmembrane region" description="Helical" evidence="12">
    <location>
        <begin position="208"/>
        <end position="225"/>
    </location>
</feature>
<feature type="region of interest" description="Disordered" evidence="11">
    <location>
        <begin position="1"/>
        <end position="39"/>
    </location>
</feature>
<accession>A0A953LD96</accession>
<proteinExistence type="predicted"/>
<feature type="transmembrane region" description="Helical" evidence="12">
    <location>
        <begin position="324"/>
        <end position="349"/>
    </location>
</feature>
<keyword evidence="7" id="KW-0862">Zinc</keyword>
<dbReference type="InterPro" id="IPR001915">
    <property type="entry name" value="Peptidase_M48"/>
</dbReference>
<evidence type="ECO:0000256" key="2">
    <source>
        <dbReference type="ARBA" id="ARBA00022475"/>
    </source>
</evidence>
<evidence type="ECO:0000256" key="6">
    <source>
        <dbReference type="ARBA" id="ARBA00022801"/>
    </source>
</evidence>
<sequence>MSRSRTFLRSTRRSPAATTSTGSPPANIRTDLAMRPSSTPSASAAAWAVVSSSPNSRISPSTPAARSAARTRAIGSGSTGVVCVKSSPPMFCHRAAGGLLPAGRPPLVKMCCERIFYVLPQEAVHSFPRAVTPGAARGGRQCPRVDGTVPRLAGALGTPDQILTFPDLFRTIKGKGGGGLMLTFRTTVCLVALFLLAALVGLTTVGPFGAAVVIAVSLLTSTAAYRGRRWASLRQMGGRPIQWFEAPDLYELVDALARRAGLPTPRLYLLPGRMVNAVAVATAGSSAIGVTAPLLRYMPPDEVAAVIAHEIAHIRHGDLPLQMVAAGLAGAATALAEIGRFGVVFAWLLGFPVGLGELAAALLIAAGVPAVALVLRMAISREREYLADAGAAELVGSPQRMARALGRLERLNQPAWWQRLLGFPAPQEPTGWAALLSSHPPTRLRIARLLAMSPPRPDLACFG</sequence>
<feature type="domain" description="Peptidase M48" evidence="13">
    <location>
        <begin position="246"/>
        <end position="451"/>
    </location>
</feature>
<protein>
    <recommendedName>
        <fullName evidence="13">Peptidase M48 domain-containing protein</fullName>
    </recommendedName>
</protein>
<dbReference type="InterPro" id="IPR050083">
    <property type="entry name" value="HtpX_protease"/>
</dbReference>
<dbReference type="PANTHER" id="PTHR43221:SF2">
    <property type="entry name" value="PROTEASE HTPX HOMOLOG"/>
    <property type="match status" value="1"/>
</dbReference>
<evidence type="ECO:0000256" key="10">
    <source>
        <dbReference type="ARBA" id="ARBA00023136"/>
    </source>
</evidence>
<keyword evidence="3" id="KW-0645">Protease</keyword>
<evidence type="ECO:0000259" key="13">
    <source>
        <dbReference type="Pfam" id="PF01435"/>
    </source>
</evidence>
<feature type="transmembrane region" description="Helical" evidence="12">
    <location>
        <begin position="182"/>
        <end position="202"/>
    </location>
</feature>
<organism evidence="14 15">
    <name type="scientific">Symbiobacterium thermophilum</name>
    <dbReference type="NCBI Taxonomy" id="2734"/>
    <lineage>
        <taxon>Bacteria</taxon>
        <taxon>Bacillati</taxon>
        <taxon>Bacillota</taxon>
        <taxon>Clostridia</taxon>
        <taxon>Eubacteriales</taxon>
        <taxon>Symbiobacteriaceae</taxon>
        <taxon>Symbiobacterium</taxon>
    </lineage>
</organism>
<comment type="caution">
    <text evidence="14">The sequence shown here is derived from an EMBL/GenBank/DDBJ whole genome shotgun (WGS) entry which is preliminary data.</text>
</comment>
<keyword evidence="10 12" id="KW-0472">Membrane</keyword>
<gene>
    <name evidence="14" type="ORF">CWE10_02960</name>
</gene>
<evidence type="ECO:0000256" key="4">
    <source>
        <dbReference type="ARBA" id="ARBA00022692"/>
    </source>
</evidence>
<dbReference type="GO" id="GO:0046872">
    <property type="term" value="F:metal ion binding"/>
    <property type="evidence" value="ECO:0007669"/>
    <property type="project" value="UniProtKB-KW"/>
</dbReference>
<name>A0A953LD96_SYMTR</name>
<keyword evidence="9" id="KW-0482">Metalloprotease</keyword>
<feature type="region of interest" description="Disordered" evidence="11">
    <location>
        <begin position="52"/>
        <end position="71"/>
    </location>
</feature>
<evidence type="ECO:0000313" key="14">
    <source>
        <dbReference type="EMBL" id="MBY6275165.1"/>
    </source>
</evidence>
<evidence type="ECO:0000256" key="12">
    <source>
        <dbReference type="SAM" id="Phobius"/>
    </source>
</evidence>
<keyword evidence="5" id="KW-0479">Metal-binding</keyword>
<dbReference type="Gene3D" id="3.30.2010.10">
    <property type="entry name" value="Metalloproteases ('zincins'), catalytic domain"/>
    <property type="match status" value="1"/>
</dbReference>
<dbReference type="AlphaFoldDB" id="A0A953LD96"/>
<evidence type="ECO:0000256" key="8">
    <source>
        <dbReference type="ARBA" id="ARBA00022989"/>
    </source>
</evidence>
<evidence type="ECO:0000256" key="9">
    <source>
        <dbReference type="ARBA" id="ARBA00023049"/>
    </source>
</evidence>
<keyword evidence="4 12" id="KW-0812">Transmembrane</keyword>
<evidence type="ECO:0000256" key="1">
    <source>
        <dbReference type="ARBA" id="ARBA00001947"/>
    </source>
</evidence>
<keyword evidence="6" id="KW-0378">Hydrolase</keyword>
<evidence type="ECO:0000256" key="3">
    <source>
        <dbReference type="ARBA" id="ARBA00022670"/>
    </source>
</evidence>
<dbReference type="EMBL" id="PIUK01000015">
    <property type="protein sequence ID" value="MBY6275165.1"/>
    <property type="molecule type" value="Genomic_DNA"/>
</dbReference>
<evidence type="ECO:0000256" key="11">
    <source>
        <dbReference type="SAM" id="MobiDB-lite"/>
    </source>
</evidence>
<comment type="cofactor">
    <cofactor evidence="1">
        <name>Zn(2+)</name>
        <dbReference type="ChEBI" id="CHEBI:29105"/>
    </cofactor>
</comment>
<dbReference type="GO" id="GO:0006508">
    <property type="term" value="P:proteolysis"/>
    <property type="evidence" value="ECO:0007669"/>
    <property type="project" value="UniProtKB-KW"/>
</dbReference>